<dbReference type="InterPro" id="IPR009003">
    <property type="entry name" value="Peptidase_S1_PA"/>
</dbReference>
<name>A0A1I5DV73_9PSEU</name>
<reference evidence="2 3" key="1">
    <citation type="submission" date="2016-10" db="EMBL/GenBank/DDBJ databases">
        <authorList>
            <person name="de Groot N.N."/>
        </authorList>
    </citation>
    <scope>NUCLEOTIDE SEQUENCE [LARGE SCALE GENOMIC DNA]</scope>
    <source>
        <strain evidence="2 3">DSM 44637</strain>
    </source>
</reference>
<evidence type="ECO:0008006" key="4">
    <source>
        <dbReference type="Google" id="ProtNLM"/>
    </source>
</evidence>
<feature type="signal peptide" evidence="1">
    <location>
        <begin position="1"/>
        <end position="29"/>
    </location>
</feature>
<dbReference type="AlphaFoldDB" id="A0A1I5DV73"/>
<sequence>MKTPRPLARASAVTALATAAALLPATAWAAAPTWAPAGTAAVHPGVPTHTNGAQCTSNFVYSNGTDVFLGQAAHCSGTGGSTETNGCSAGSLPIGTPVEITGASKPGTLVYNSWLTMQSRHEADANTCQYNDLALVKIDPADVSKVNPSLPFWGGPTGVHTTGTKQLGTVLSYGNSELRGGITQLSPKQGTSLGDTGSGWSHTVLTVTPGIPGDSGSGFLDRDGNALGVLSTLNLLPQPGTNGVGDLSRELQYASAHSGLGTVQLVPGTTKFRGPLI</sequence>
<dbReference type="SUPFAM" id="SSF50494">
    <property type="entry name" value="Trypsin-like serine proteases"/>
    <property type="match status" value="1"/>
</dbReference>
<feature type="chain" id="PRO_5011745191" description="Serine protease" evidence="1">
    <location>
        <begin position="30"/>
        <end position="277"/>
    </location>
</feature>
<organism evidence="2 3">
    <name type="scientific">Amycolatopsis rubida</name>
    <dbReference type="NCBI Taxonomy" id="112413"/>
    <lineage>
        <taxon>Bacteria</taxon>
        <taxon>Bacillati</taxon>
        <taxon>Actinomycetota</taxon>
        <taxon>Actinomycetes</taxon>
        <taxon>Pseudonocardiales</taxon>
        <taxon>Pseudonocardiaceae</taxon>
        <taxon>Amycolatopsis</taxon>
    </lineage>
</organism>
<dbReference type="Proteomes" id="UP000199137">
    <property type="component" value="Unassembled WGS sequence"/>
</dbReference>
<dbReference type="EMBL" id="FOWC01000001">
    <property type="protein sequence ID" value="SFO03098.1"/>
    <property type="molecule type" value="Genomic_DNA"/>
</dbReference>
<gene>
    <name evidence="2" type="ORF">SAMN05421854_101365</name>
</gene>
<accession>A0A1I5DV73</accession>
<keyword evidence="1" id="KW-0732">Signal</keyword>
<evidence type="ECO:0000313" key="2">
    <source>
        <dbReference type="EMBL" id="SFO03098.1"/>
    </source>
</evidence>
<proteinExistence type="predicted"/>
<protein>
    <recommendedName>
        <fullName evidence="4">Serine protease</fullName>
    </recommendedName>
</protein>
<dbReference type="RefSeq" id="WP_093571982.1">
    <property type="nucleotide sequence ID" value="NZ_FOWC01000001.1"/>
</dbReference>
<evidence type="ECO:0000313" key="3">
    <source>
        <dbReference type="Proteomes" id="UP000199137"/>
    </source>
</evidence>
<evidence type="ECO:0000256" key="1">
    <source>
        <dbReference type="SAM" id="SignalP"/>
    </source>
</evidence>
<dbReference type="OrthoDB" id="5732461at2"/>
<dbReference type="STRING" id="112413.SAMN05421854_101365"/>